<evidence type="ECO:0000256" key="1">
    <source>
        <dbReference type="SAM" id="MobiDB-lite"/>
    </source>
</evidence>
<name>A0A8S1HR49_9PELO</name>
<protein>
    <submittedName>
        <fullName evidence="2">Uncharacterized protein</fullName>
    </submittedName>
</protein>
<evidence type="ECO:0000313" key="3">
    <source>
        <dbReference type="Proteomes" id="UP000835052"/>
    </source>
</evidence>
<dbReference type="AlphaFoldDB" id="A0A8S1HR49"/>
<gene>
    <name evidence="2" type="ORF">CAUJ_LOCUS11469</name>
</gene>
<feature type="region of interest" description="Disordered" evidence="1">
    <location>
        <begin position="84"/>
        <end position="105"/>
    </location>
</feature>
<accession>A0A8S1HR49</accession>
<feature type="compositionally biased region" description="Polar residues" evidence="1">
    <location>
        <begin position="94"/>
        <end position="105"/>
    </location>
</feature>
<comment type="caution">
    <text evidence="2">The sequence shown here is derived from an EMBL/GenBank/DDBJ whole genome shotgun (WGS) entry which is preliminary data.</text>
</comment>
<dbReference type="Proteomes" id="UP000835052">
    <property type="component" value="Unassembled WGS sequence"/>
</dbReference>
<dbReference type="EMBL" id="CAJGYM010000057">
    <property type="protein sequence ID" value="CAD6195550.1"/>
    <property type="molecule type" value="Genomic_DNA"/>
</dbReference>
<reference evidence="2" key="1">
    <citation type="submission" date="2020-10" db="EMBL/GenBank/DDBJ databases">
        <authorList>
            <person name="Kikuchi T."/>
        </authorList>
    </citation>
    <scope>NUCLEOTIDE SEQUENCE</scope>
    <source>
        <strain evidence="2">NKZ352</strain>
    </source>
</reference>
<proteinExistence type="predicted"/>
<evidence type="ECO:0000313" key="2">
    <source>
        <dbReference type="EMBL" id="CAD6195550.1"/>
    </source>
</evidence>
<sequence>MIVLYSAEEMEKIASFSEGEFSGKDALRLPVGVDSMSVSTMIVVFLMRILSGTDHSASKRSSAAKGVLVLDDVEVAMNSSRISEVATNRRRDQQNGYRSHPANNS</sequence>
<keyword evidence="3" id="KW-1185">Reference proteome</keyword>
<organism evidence="2 3">
    <name type="scientific">Caenorhabditis auriculariae</name>
    <dbReference type="NCBI Taxonomy" id="2777116"/>
    <lineage>
        <taxon>Eukaryota</taxon>
        <taxon>Metazoa</taxon>
        <taxon>Ecdysozoa</taxon>
        <taxon>Nematoda</taxon>
        <taxon>Chromadorea</taxon>
        <taxon>Rhabditida</taxon>
        <taxon>Rhabditina</taxon>
        <taxon>Rhabditomorpha</taxon>
        <taxon>Rhabditoidea</taxon>
        <taxon>Rhabditidae</taxon>
        <taxon>Peloderinae</taxon>
        <taxon>Caenorhabditis</taxon>
    </lineage>
</organism>